<accession>A0A4U6XGT5</accession>
<evidence type="ECO:0000256" key="1">
    <source>
        <dbReference type="SAM" id="MobiDB-lite"/>
    </source>
</evidence>
<gene>
    <name evidence="2" type="ORF">CTA1_5345</name>
</gene>
<dbReference type="Proteomes" id="UP000310108">
    <property type="component" value="Unassembled WGS sequence"/>
</dbReference>
<dbReference type="EMBL" id="PJEX01000116">
    <property type="protein sequence ID" value="TKW54921.1"/>
    <property type="molecule type" value="Genomic_DNA"/>
</dbReference>
<evidence type="ECO:0000313" key="3">
    <source>
        <dbReference type="Proteomes" id="UP000310108"/>
    </source>
</evidence>
<feature type="compositionally biased region" description="Acidic residues" evidence="1">
    <location>
        <begin position="1"/>
        <end position="15"/>
    </location>
</feature>
<protein>
    <submittedName>
        <fullName evidence="2">Uncharacterized protein</fullName>
    </submittedName>
</protein>
<proteinExistence type="predicted"/>
<evidence type="ECO:0000313" key="2">
    <source>
        <dbReference type="EMBL" id="TKW54921.1"/>
    </source>
</evidence>
<reference evidence="2 3" key="1">
    <citation type="journal article" date="2019" name="PLoS ONE">
        <title>Comparative genome analysis indicates high evolutionary potential of pathogenicity genes in Colletotrichum tanaceti.</title>
        <authorList>
            <person name="Lelwala R.V."/>
            <person name="Korhonen P.K."/>
            <person name="Young N.D."/>
            <person name="Scott J.B."/>
            <person name="Ades P.A."/>
            <person name="Gasser R.B."/>
            <person name="Taylor P.W.J."/>
        </authorList>
    </citation>
    <scope>NUCLEOTIDE SEQUENCE [LARGE SCALE GENOMIC DNA]</scope>
    <source>
        <strain evidence="2">BRIP57314</strain>
    </source>
</reference>
<organism evidence="2 3">
    <name type="scientific">Colletotrichum tanaceti</name>
    <dbReference type="NCBI Taxonomy" id="1306861"/>
    <lineage>
        <taxon>Eukaryota</taxon>
        <taxon>Fungi</taxon>
        <taxon>Dikarya</taxon>
        <taxon>Ascomycota</taxon>
        <taxon>Pezizomycotina</taxon>
        <taxon>Sordariomycetes</taxon>
        <taxon>Hypocreomycetidae</taxon>
        <taxon>Glomerellales</taxon>
        <taxon>Glomerellaceae</taxon>
        <taxon>Colletotrichum</taxon>
        <taxon>Colletotrichum destructivum species complex</taxon>
    </lineage>
</organism>
<keyword evidence="3" id="KW-1185">Reference proteome</keyword>
<dbReference type="AlphaFoldDB" id="A0A4U6XGT5"/>
<comment type="caution">
    <text evidence="2">The sequence shown here is derived from an EMBL/GenBank/DDBJ whole genome shotgun (WGS) entry which is preliminary data.</text>
</comment>
<name>A0A4U6XGT5_9PEZI</name>
<feature type="region of interest" description="Disordered" evidence="1">
    <location>
        <begin position="1"/>
        <end position="51"/>
    </location>
</feature>
<sequence>MEEETISPDSGEEGEEVRPGQPRVEYGSAVESQQRRGFEQESSGACENPSVCGYKRQTDYPTIINAITLYRKDHTNE</sequence>